<dbReference type="AlphaFoldDB" id="A0A1F5G8T5"/>
<feature type="binding site" evidence="5">
    <location>
        <position position="230"/>
    </location>
    <ligand>
        <name>dimethylallyl diphosphate</name>
        <dbReference type="ChEBI" id="CHEBI:57623"/>
    </ligand>
</feature>
<feature type="binding site" evidence="5">
    <location>
        <position position="172"/>
    </location>
    <ligand>
        <name>(2E)-4-hydroxy-3-methylbut-2-enyl diphosphate</name>
        <dbReference type="ChEBI" id="CHEBI:128753"/>
    </ligand>
</feature>
<dbReference type="GO" id="GO:0046872">
    <property type="term" value="F:metal ion binding"/>
    <property type="evidence" value="ECO:0007669"/>
    <property type="project" value="UniProtKB-KW"/>
</dbReference>
<dbReference type="HAMAP" id="MF_00191">
    <property type="entry name" value="IspH"/>
    <property type="match status" value="1"/>
</dbReference>
<dbReference type="UniPathway" id="UPA00056">
    <property type="reaction ID" value="UER00097"/>
</dbReference>
<feature type="binding site" evidence="5">
    <location>
        <position position="43"/>
    </location>
    <ligand>
        <name>isopentenyl diphosphate</name>
        <dbReference type="ChEBI" id="CHEBI:128769"/>
    </ligand>
</feature>
<comment type="pathway">
    <text evidence="5">Isoprenoid biosynthesis; dimethylallyl diphosphate biosynthesis; dimethylallyl diphosphate from (2E)-4-hydroxy-3-methylbutenyl diphosphate: step 1/1.</text>
</comment>
<dbReference type="GO" id="GO:0016114">
    <property type="term" value="P:terpenoid biosynthetic process"/>
    <property type="evidence" value="ECO:0007669"/>
    <property type="project" value="UniProtKB-UniRule"/>
</dbReference>
<proteinExistence type="inferred from homology"/>
<comment type="similarity">
    <text evidence="5">Belongs to the IspH family.</text>
</comment>
<feature type="binding site" evidence="5">
    <location>
        <position position="231"/>
    </location>
    <ligand>
        <name>(2E)-4-hydroxy-3-methylbut-2-enyl diphosphate</name>
        <dbReference type="ChEBI" id="CHEBI:128753"/>
    </ligand>
</feature>
<feature type="binding site" evidence="5">
    <location>
        <position position="104"/>
    </location>
    <ligand>
        <name>[4Fe-4S] cluster</name>
        <dbReference type="ChEBI" id="CHEBI:49883"/>
    </ligand>
</feature>
<feature type="binding site" evidence="5">
    <location>
        <position position="232"/>
    </location>
    <ligand>
        <name>dimethylallyl diphosphate</name>
        <dbReference type="ChEBI" id="CHEBI:57623"/>
    </ligand>
</feature>
<dbReference type="CDD" id="cd13944">
    <property type="entry name" value="lytB_ispH"/>
    <property type="match status" value="1"/>
</dbReference>
<dbReference type="Gene3D" id="3.40.50.11270">
    <property type="match status" value="1"/>
</dbReference>
<evidence type="ECO:0000313" key="6">
    <source>
        <dbReference type="EMBL" id="OGD88235.1"/>
    </source>
</evidence>
<dbReference type="Proteomes" id="UP000178577">
    <property type="component" value="Unassembled WGS sequence"/>
</dbReference>
<feature type="binding site" evidence="5">
    <location>
        <position position="230"/>
    </location>
    <ligand>
        <name>(2E)-4-hydroxy-3-methylbut-2-enyl diphosphate</name>
        <dbReference type="ChEBI" id="CHEBI:128753"/>
    </ligand>
</feature>
<feature type="binding site" evidence="5">
    <location>
        <position position="132"/>
    </location>
    <ligand>
        <name>(2E)-4-hydroxy-3-methylbut-2-enyl diphosphate</name>
        <dbReference type="ChEBI" id="CHEBI:128753"/>
    </ligand>
</feature>
<evidence type="ECO:0000256" key="2">
    <source>
        <dbReference type="ARBA" id="ARBA00022723"/>
    </source>
</evidence>
<dbReference type="InterPro" id="IPR003451">
    <property type="entry name" value="LytB/IspH"/>
</dbReference>
<feature type="binding site" evidence="5">
    <location>
        <position position="82"/>
    </location>
    <ligand>
        <name>isopentenyl diphosphate</name>
        <dbReference type="ChEBI" id="CHEBI:128769"/>
    </ligand>
</feature>
<dbReference type="EMBL" id="MFAY01000046">
    <property type="protein sequence ID" value="OGD88235.1"/>
    <property type="molecule type" value="Genomic_DNA"/>
</dbReference>
<comment type="catalytic activity">
    <reaction evidence="5">
        <text>dimethylallyl diphosphate + 2 oxidized [2Fe-2S]-[ferredoxin] + H2O = (2E)-4-hydroxy-3-methylbut-2-enyl diphosphate + 2 reduced [2Fe-2S]-[ferredoxin] + 2 H(+)</text>
        <dbReference type="Rhea" id="RHEA:24825"/>
        <dbReference type="Rhea" id="RHEA-COMP:10000"/>
        <dbReference type="Rhea" id="RHEA-COMP:10001"/>
        <dbReference type="ChEBI" id="CHEBI:15377"/>
        <dbReference type="ChEBI" id="CHEBI:15378"/>
        <dbReference type="ChEBI" id="CHEBI:33737"/>
        <dbReference type="ChEBI" id="CHEBI:33738"/>
        <dbReference type="ChEBI" id="CHEBI:57623"/>
        <dbReference type="ChEBI" id="CHEBI:128753"/>
        <dbReference type="EC" id="1.17.7.4"/>
    </reaction>
</comment>
<comment type="caution">
    <text evidence="6">The sequence shown here is derived from an EMBL/GenBank/DDBJ whole genome shotgun (WGS) entry which is preliminary data.</text>
</comment>
<reference evidence="6 7" key="1">
    <citation type="journal article" date="2016" name="Nat. Commun.">
        <title>Thousands of microbial genomes shed light on interconnected biogeochemical processes in an aquifer system.</title>
        <authorList>
            <person name="Anantharaman K."/>
            <person name="Brown C.T."/>
            <person name="Hug L.A."/>
            <person name="Sharon I."/>
            <person name="Castelle C.J."/>
            <person name="Probst A.J."/>
            <person name="Thomas B.C."/>
            <person name="Singh A."/>
            <person name="Wilkins M.J."/>
            <person name="Karaoz U."/>
            <person name="Brodie E.L."/>
            <person name="Williams K.H."/>
            <person name="Hubbard S.S."/>
            <person name="Banfield J.F."/>
        </authorList>
    </citation>
    <scope>NUCLEOTIDE SEQUENCE [LARGE SCALE GENOMIC DNA]</scope>
</reference>
<dbReference type="Pfam" id="PF02401">
    <property type="entry name" value="LYTB"/>
    <property type="match status" value="1"/>
</dbReference>
<feature type="binding site" evidence="5">
    <location>
        <position position="43"/>
    </location>
    <ligand>
        <name>(2E)-4-hydroxy-3-methylbut-2-enyl diphosphate</name>
        <dbReference type="ChEBI" id="CHEBI:128753"/>
    </ligand>
</feature>
<dbReference type="NCBIfam" id="NF002190">
    <property type="entry name" value="PRK01045.1-4"/>
    <property type="match status" value="1"/>
</dbReference>
<evidence type="ECO:0000313" key="7">
    <source>
        <dbReference type="Proteomes" id="UP000178577"/>
    </source>
</evidence>
<feature type="binding site" evidence="5">
    <location>
        <position position="82"/>
    </location>
    <ligand>
        <name>dimethylallyl diphosphate</name>
        <dbReference type="ChEBI" id="CHEBI:57623"/>
    </ligand>
</feature>
<dbReference type="NCBIfam" id="TIGR00216">
    <property type="entry name" value="ispH_lytB"/>
    <property type="match status" value="1"/>
</dbReference>
<feature type="binding site" evidence="5">
    <location>
        <position position="274"/>
    </location>
    <ligand>
        <name>isopentenyl diphosphate</name>
        <dbReference type="ChEBI" id="CHEBI:128769"/>
    </ligand>
</feature>
<dbReference type="GO" id="GO:0051539">
    <property type="term" value="F:4 iron, 4 sulfur cluster binding"/>
    <property type="evidence" value="ECO:0007669"/>
    <property type="project" value="UniProtKB-UniRule"/>
</dbReference>
<dbReference type="PANTHER" id="PTHR30426:SF0">
    <property type="entry name" value="4-HYDROXY-3-METHYLBUT-2-ENYL DIPHOSPHATE REDUCTASE"/>
    <property type="match status" value="1"/>
</dbReference>
<dbReference type="GO" id="GO:0019288">
    <property type="term" value="P:isopentenyl diphosphate biosynthetic process, methylerythritol 4-phosphate pathway"/>
    <property type="evidence" value="ECO:0007669"/>
    <property type="project" value="UniProtKB-UniRule"/>
</dbReference>
<organism evidence="6 7">
    <name type="scientific">Candidatus Curtissbacteria bacterium RIFCSPHIGHO2_01_FULL_40_12</name>
    <dbReference type="NCBI Taxonomy" id="1797710"/>
    <lineage>
        <taxon>Bacteria</taxon>
        <taxon>Candidatus Curtissiibacteriota</taxon>
    </lineage>
</organism>
<dbReference type="PANTHER" id="PTHR30426">
    <property type="entry name" value="4-HYDROXY-3-METHYLBUT-2-ENYL DIPHOSPHATE REDUCTASE"/>
    <property type="match status" value="1"/>
</dbReference>
<gene>
    <name evidence="5" type="primary">ispH</name>
    <name evidence="6" type="ORF">A2693_00630</name>
</gene>
<keyword evidence="5" id="KW-0560">Oxidoreductase</keyword>
<feature type="binding site" evidence="5">
    <location>
        <position position="132"/>
    </location>
    <ligand>
        <name>dimethylallyl diphosphate</name>
        <dbReference type="ChEBI" id="CHEBI:57623"/>
    </ligand>
</feature>
<dbReference type="UniPathway" id="UPA00059">
    <property type="reaction ID" value="UER00105"/>
</dbReference>
<evidence type="ECO:0000256" key="3">
    <source>
        <dbReference type="ARBA" id="ARBA00023004"/>
    </source>
</evidence>
<feature type="binding site" evidence="5">
    <location>
        <position position="274"/>
    </location>
    <ligand>
        <name>(2E)-4-hydroxy-3-methylbut-2-enyl diphosphate</name>
        <dbReference type="ChEBI" id="CHEBI:128753"/>
    </ligand>
</feature>
<keyword evidence="4 5" id="KW-0411">Iron-sulfur</keyword>
<keyword evidence="3 5" id="KW-0408">Iron</keyword>
<keyword evidence="2 5" id="KW-0479">Metal-binding</keyword>
<comment type="catalytic activity">
    <reaction evidence="5">
        <text>isopentenyl diphosphate + 2 oxidized [2Fe-2S]-[ferredoxin] + H2O = (2E)-4-hydroxy-3-methylbut-2-enyl diphosphate + 2 reduced [2Fe-2S]-[ferredoxin] + 2 H(+)</text>
        <dbReference type="Rhea" id="RHEA:24488"/>
        <dbReference type="Rhea" id="RHEA-COMP:10000"/>
        <dbReference type="Rhea" id="RHEA-COMP:10001"/>
        <dbReference type="ChEBI" id="CHEBI:15377"/>
        <dbReference type="ChEBI" id="CHEBI:15378"/>
        <dbReference type="ChEBI" id="CHEBI:33737"/>
        <dbReference type="ChEBI" id="CHEBI:33738"/>
        <dbReference type="ChEBI" id="CHEBI:128753"/>
        <dbReference type="ChEBI" id="CHEBI:128769"/>
        <dbReference type="EC" id="1.17.7.4"/>
    </reaction>
</comment>
<feature type="binding site" evidence="5">
    <location>
        <position position="43"/>
    </location>
    <ligand>
        <name>dimethylallyl diphosphate</name>
        <dbReference type="ChEBI" id="CHEBI:57623"/>
    </ligand>
</feature>
<dbReference type="Gene3D" id="3.40.1010.20">
    <property type="entry name" value="4-hydroxy-3-methylbut-2-enyl diphosphate reductase, catalytic domain"/>
    <property type="match status" value="2"/>
</dbReference>
<feature type="binding site" evidence="5">
    <location>
        <position position="202"/>
    </location>
    <ligand>
        <name>[4Fe-4S] cluster</name>
        <dbReference type="ChEBI" id="CHEBI:49883"/>
    </ligand>
</feature>
<keyword evidence="1 5" id="KW-0004">4Fe-4S</keyword>
<comment type="function">
    <text evidence="5">Catalyzes the conversion of 1-hydroxy-2-methyl-2-(E)-butenyl 4-diphosphate (HMBPP) into a mixture of isopentenyl diphosphate (IPP) and dimethylallyl diphosphate (DMAPP). Acts in the terminal step of the DOXP/MEP pathway for isoprenoid precursor biosynthesis.</text>
</comment>
<evidence type="ECO:0000256" key="4">
    <source>
        <dbReference type="ARBA" id="ARBA00023014"/>
    </source>
</evidence>
<sequence>MLKKIILARPRGFCAGVDRAIDVVETALEIFGPPVYVKHAIVHNLHVVEDLKIKGAIFVEDLDEVPPPAAGQAKSVLVFSAHGTDPAVKEEAKRRGHKVIDATCPLVTKVHLEAQRYVREGYFVIYVGHRDHPEPAGVFGEVPKGTAVLIEGADEVEALKVPHDKLVYLTQTTLSLTDTKQTVDKLKSKFPNIIAPPSSDICYATTNRQAAARALAKKVDLVLVIGSKTSSNSQRLVEVAKEEGTKAYLVDDESMIDNRWLNGVGVLGITSGASAPEYLVSRVVNFIKSKNKKASIEALDVLEEEIKFPLPDDLVGLAKESDRGIDWVEKHRAASQK</sequence>
<name>A0A1F5G8T5_9BACT</name>
<dbReference type="GO" id="GO:0051745">
    <property type="term" value="F:4-hydroxy-3-methylbut-2-enyl diphosphate reductase activity"/>
    <property type="evidence" value="ECO:0007669"/>
    <property type="project" value="UniProtKB-UniRule"/>
</dbReference>
<feature type="binding site" evidence="5">
    <location>
        <position position="230"/>
    </location>
    <ligand>
        <name>isopentenyl diphosphate</name>
        <dbReference type="ChEBI" id="CHEBI:128769"/>
    </ligand>
</feature>
<feature type="binding site" evidence="5">
    <location>
        <position position="232"/>
    </location>
    <ligand>
        <name>isopentenyl diphosphate</name>
        <dbReference type="ChEBI" id="CHEBI:128769"/>
    </ligand>
</feature>
<feature type="binding site" evidence="5">
    <location>
        <position position="82"/>
    </location>
    <ligand>
        <name>(2E)-4-hydroxy-3-methylbut-2-enyl diphosphate</name>
        <dbReference type="ChEBI" id="CHEBI:128753"/>
    </ligand>
</feature>
<keyword evidence="5" id="KW-0414">Isoprene biosynthesis</keyword>
<feature type="active site" description="Proton donor" evidence="5">
    <location>
        <position position="134"/>
    </location>
</feature>
<evidence type="ECO:0000256" key="1">
    <source>
        <dbReference type="ARBA" id="ARBA00022485"/>
    </source>
</evidence>
<feature type="binding site" evidence="5">
    <location>
        <position position="274"/>
    </location>
    <ligand>
        <name>dimethylallyl diphosphate</name>
        <dbReference type="ChEBI" id="CHEBI:57623"/>
    </ligand>
</feature>
<dbReference type="EC" id="1.17.7.4" evidence="5"/>
<evidence type="ECO:0000256" key="5">
    <source>
        <dbReference type="HAMAP-Rule" id="MF_00191"/>
    </source>
</evidence>
<feature type="binding site" evidence="5">
    <location>
        <position position="14"/>
    </location>
    <ligand>
        <name>[4Fe-4S] cluster</name>
        <dbReference type="ChEBI" id="CHEBI:49883"/>
    </ligand>
</feature>
<comment type="cofactor">
    <cofactor evidence="5">
        <name>[4Fe-4S] cluster</name>
        <dbReference type="ChEBI" id="CHEBI:49883"/>
    </cofactor>
    <text evidence="5">Binds 1 [4Fe-4S] cluster per subunit.</text>
</comment>
<dbReference type="GO" id="GO:0050992">
    <property type="term" value="P:dimethylallyl diphosphate biosynthetic process"/>
    <property type="evidence" value="ECO:0007669"/>
    <property type="project" value="UniProtKB-UniRule"/>
</dbReference>
<comment type="pathway">
    <text evidence="5">Isoprenoid biosynthesis; isopentenyl diphosphate biosynthesis via DXP pathway; isopentenyl diphosphate from 1-deoxy-D-xylulose 5-phosphate: step 6/6.</text>
</comment>
<feature type="binding site" evidence="5">
    <location>
        <position position="132"/>
    </location>
    <ligand>
        <name>isopentenyl diphosphate</name>
        <dbReference type="ChEBI" id="CHEBI:128769"/>
    </ligand>
</feature>
<feature type="binding site" evidence="5">
    <location>
        <position position="232"/>
    </location>
    <ligand>
        <name>(2E)-4-hydroxy-3-methylbut-2-enyl diphosphate</name>
        <dbReference type="ChEBI" id="CHEBI:128753"/>
    </ligand>
</feature>
<feature type="binding site" evidence="5">
    <location>
        <position position="231"/>
    </location>
    <ligand>
        <name>isopentenyl diphosphate</name>
        <dbReference type="ChEBI" id="CHEBI:128769"/>
    </ligand>
</feature>
<protein>
    <recommendedName>
        <fullName evidence="5">4-hydroxy-3-methylbut-2-enyl diphosphate reductase</fullName>
        <shortName evidence="5">HMBPP reductase</shortName>
        <ecNumber evidence="5">1.17.7.4</ecNumber>
    </recommendedName>
</protein>
<accession>A0A1F5G8T5</accession>
<feature type="binding site" evidence="5">
    <location>
        <position position="231"/>
    </location>
    <ligand>
        <name>dimethylallyl diphosphate</name>
        <dbReference type="ChEBI" id="CHEBI:57623"/>
    </ligand>
</feature>